<reference evidence="4" key="1">
    <citation type="journal article" date="2019" name="Int. J. Syst. Evol. Microbiol.">
        <title>The Global Catalogue of Microorganisms (GCM) 10K type strain sequencing project: providing services to taxonomists for standard genome sequencing and annotation.</title>
        <authorList>
            <consortium name="The Broad Institute Genomics Platform"/>
            <consortium name="The Broad Institute Genome Sequencing Center for Infectious Disease"/>
            <person name="Wu L."/>
            <person name="Ma J."/>
        </authorList>
    </citation>
    <scope>NUCLEOTIDE SEQUENCE [LARGE SCALE GENOMIC DNA]</scope>
    <source>
        <strain evidence="4">NBRC 102407</strain>
    </source>
</reference>
<name>A0ABQ6FF85_9RHOO</name>
<keyword evidence="2" id="KW-0732">Signal</keyword>
<dbReference type="Proteomes" id="UP001157167">
    <property type="component" value="Unassembled WGS sequence"/>
</dbReference>
<evidence type="ECO:0000313" key="4">
    <source>
        <dbReference type="Proteomes" id="UP001157167"/>
    </source>
</evidence>
<gene>
    <name evidence="3" type="ORF">GCM10007933_37390</name>
</gene>
<accession>A0ABQ6FF85</accession>
<sequence>MHTVHLVLFRLLSFALAGLVLAWAGAATASEAFDSASELVEQISEQGNPAFTQDPGVDEPLDCPAFISGFTLVSPALVESRPVEASPPFRSLLPRPTPPPPRQA</sequence>
<feature type="chain" id="PRO_5046339564" evidence="2">
    <location>
        <begin position="30"/>
        <end position="104"/>
    </location>
</feature>
<organism evidence="3 4">
    <name type="scientific">Zoogloea oryzae</name>
    <dbReference type="NCBI Taxonomy" id="310767"/>
    <lineage>
        <taxon>Bacteria</taxon>
        <taxon>Pseudomonadati</taxon>
        <taxon>Pseudomonadota</taxon>
        <taxon>Betaproteobacteria</taxon>
        <taxon>Rhodocyclales</taxon>
        <taxon>Zoogloeaceae</taxon>
        <taxon>Zoogloea</taxon>
    </lineage>
</organism>
<evidence type="ECO:0000256" key="2">
    <source>
        <dbReference type="SAM" id="SignalP"/>
    </source>
</evidence>
<feature type="signal peptide" evidence="2">
    <location>
        <begin position="1"/>
        <end position="29"/>
    </location>
</feature>
<feature type="compositionally biased region" description="Pro residues" evidence="1">
    <location>
        <begin position="95"/>
        <end position="104"/>
    </location>
</feature>
<feature type="region of interest" description="Disordered" evidence="1">
    <location>
        <begin position="81"/>
        <end position="104"/>
    </location>
</feature>
<comment type="caution">
    <text evidence="3">The sequence shown here is derived from an EMBL/GenBank/DDBJ whole genome shotgun (WGS) entry which is preliminary data.</text>
</comment>
<proteinExistence type="predicted"/>
<evidence type="ECO:0000313" key="3">
    <source>
        <dbReference type="EMBL" id="GLT24263.1"/>
    </source>
</evidence>
<keyword evidence="4" id="KW-1185">Reference proteome</keyword>
<dbReference type="EMBL" id="BSPX01000080">
    <property type="protein sequence ID" value="GLT24263.1"/>
    <property type="molecule type" value="Genomic_DNA"/>
</dbReference>
<dbReference type="RefSeq" id="WP_284189425.1">
    <property type="nucleotide sequence ID" value="NZ_BSPX01000080.1"/>
</dbReference>
<evidence type="ECO:0000256" key="1">
    <source>
        <dbReference type="SAM" id="MobiDB-lite"/>
    </source>
</evidence>
<protein>
    <submittedName>
        <fullName evidence="3">Uncharacterized protein</fullName>
    </submittedName>
</protein>